<proteinExistence type="predicted"/>
<keyword evidence="1" id="KW-0812">Transmembrane</keyword>
<feature type="transmembrane region" description="Helical" evidence="1">
    <location>
        <begin position="100"/>
        <end position="118"/>
    </location>
</feature>
<evidence type="ECO:0008006" key="4">
    <source>
        <dbReference type="Google" id="ProtNLM"/>
    </source>
</evidence>
<feature type="transmembrane region" description="Helical" evidence="1">
    <location>
        <begin position="76"/>
        <end position="94"/>
    </location>
</feature>
<dbReference type="STRING" id="394503.Ccel_3137"/>
<protein>
    <recommendedName>
        <fullName evidence="4">Flp pilus assembly protein TadB</fullName>
    </recommendedName>
</protein>
<evidence type="ECO:0000313" key="2">
    <source>
        <dbReference type="EMBL" id="ACL77428.1"/>
    </source>
</evidence>
<dbReference type="OrthoDB" id="1737767at2"/>
<keyword evidence="1" id="KW-1133">Transmembrane helix</keyword>
<name>B8I0A2_RUMCH</name>
<dbReference type="eggNOG" id="ENOG5033PZ7">
    <property type="taxonomic scope" value="Bacteria"/>
</dbReference>
<evidence type="ECO:0000313" key="3">
    <source>
        <dbReference type="Proteomes" id="UP000001349"/>
    </source>
</evidence>
<dbReference type="KEGG" id="cce:Ccel_3137"/>
<dbReference type="AlphaFoldDB" id="B8I0A2"/>
<dbReference type="Proteomes" id="UP000001349">
    <property type="component" value="Chromosome"/>
</dbReference>
<accession>B8I0A2</accession>
<dbReference type="EMBL" id="CP001348">
    <property type="protein sequence ID" value="ACL77428.1"/>
    <property type="molecule type" value="Genomic_DNA"/>
</dbReference>
<sequence length="294" mass="34126">MLILPYIVILAVFFLGAAIYKKSFSFESAGFRFSRDVTRRSLDRIIKWYKKEFESAETDRVLKQAGIKLSAFSYQLIRYSLLIIWLAYITYIRLHKGIGVNIHVLLWIITLVISRPSLKLLNFRSPFSMLCDLMNKRKREKCDVEIFRVLSQLKNMVISMSQKALSSEYLIGEITKYTKVTRPYFMRMLAYWYEGRYKEGQEYFQSSIGTEAAKSIAGLIGKLDYIQPEQFISQIELYQNQVEDKRKTAVKKVREHQGNVVFVIAMLSGIAILINFLAVAVGIDTIPMLQKISF</sequence>
<feature type="transmembrane region" description="Helical" evidence="1">
    <location>
        <begin position="260"/>
        <end position="283"/>
    </location>
</feature>
<organism evidence="2 3">
    <name type="scientific">Ruminiclostridium cellulolyticum (strain ATCC 35319 / DSM 5812 / JCM 6584 / H10)</name>
    <name type="common">Clostridium cellulolyticum</name>
    <dbReference type="NCBI Taxonomy" id="394503"/>
    <lineage>
        <taxon>Bacteria</taxon>
        <taxon>Bacillati</taxon>
        <taxon>Bacillota</taxon>
        <taxon>Clostridia</taxon>
        <taxon>Eubacteriales</taxon>
        <taxon>Oscillospiraceae</taxon>
        <taxon>Ruminiclostridium</taxon>
    </lineage>
</organism>
<keyword evidence="1" id="KW-0472">Membrane</keyword>
<reference evidence="2 3" key="1">
    <citation type="submission" date="2009-01" db="EMBL/GenBank/DDBJ databases">
        <title>Complete sequence of Clostridium cellulolyticum H10.</title>
        <authorList>
            <consortium name="US DOE Joint Genome Institute"/>
            <person name="Lucas S."/>
            <person name="Copeland A."/>
            <person name="Lapidus A."/>
            <person name="Glavina del Rio T."/>
            <person name="Dalin E."/>
            <person name="Tice H."/>
            <person name="Bruce D."/>
            <person name="Goodwin L."/>
            <person name="Pitluck S."/>
            <person name="Chertkov O."/>
            <person name="Saunders E."/>
            <person name="Brettin T."/>
            <person name="Detter J.C."/>
            <person name="Han C."/>
            <person name="Larimer F."/>
            <person name="Land M."/>
            <person name="Hauser L."/>
            <person name="Kyrpides N."/>
            <person name="Ivanova N."/>
            <person name="Zhou J."/>
            <person name="Richardson P."/>
        </authorList>
    </citation>
    <scope>NUCLEOTIDE SEQUENCE [LARGE SCALE GENOMIC DNA]</scope>
    <source>
        <strain evidence="3">ATCC 35319 / DSM 5812 / JCM 6584 / H10</strain>
    </source>
</reference>
<evidence type="ECO:0000256" key="1">
    <source>
        <dbReference type="SAM" id="Phobius"/>
    </source>
</evidence>
<keyword evidence="3" id="KW-1185">Reference proteome</keyword>
<dbReference type="RefSeq" id="WP_015926486.1">
    <property type="nucleotide sequence ID" value="NC_011898.1"/>
</dbReference>
<gene>
    <name evidence="2" type="ordered locus">Ccel_3137</name>
</gene>
<feature type="transmembrane region" description="Helical" evidence="1">
    <location>
        <begin position="6"/>
        <end position="24"/>
    </location>
</feature>
<dbReference type="HOGENOM" id="CLU_945639_0_0_9"/>